<dbReference type="InterPro" id="IPR025506">
    <property type="entry name" value="Abi_alpha"/>
</dbReference>
<dbReference type="RefSeq" id="WP_015404466.1">
    <property type="nucleotide sequence ID" value="NC_020304.1"/>
</dbReference>
<reference evidence="2" key="1">
    <citation type="journal article" date="2013" name="Stand. Genomic Sci.">
        <title>Complete genome sequence of Desulfocapsa sulfexigens, a marine deltaproteobacterium specialized in disproportionating inorganic sulfur compounds.</title>
        <authorList>
            <person name="Finster K.W."/>
            <person name="Kjeldsen K.U."/>
            <person name="Kube M."/>
            <person name="Reinhardt R."/>
            <person name="Mussmann M."/>
            <person name="Amann R."/>
            <person name="Schreiber L."/>
        </authorList>
    </citation>
    <scope>NUCLEOTIDE SEQUENCE [LARGE SCALE GENOMIC DNA]</scope>
    <source>
        <strain evidence="2">DSM 10523 / SB164P1</strain>
    </source>
</reference>
<evidence type="ECO:0000313" key="1">
    <source>
        <dbReference type="EMBL" id="AGF78778.1"/>
    </source>
</evidence>
<sequence>MEEKVIKSLIPKIYDDVVHGAAKEFGNTLTEAIKVTLRPVSGLISTVDKTFDWVESAIEQKFKNERKDPSTIVSPEPEMAIRVIQGLQSTINAEDPLPRTMFVNLLAGNMDQEKIDTTHPAFAEVLKNLVSDECRIFSVIASSPYNIIEAHIFASLYMKVESGFQFSKDSFPLQVKAGIKNNSRMWLYISNLERLGLVKTKKESLFPHEDCGSKYSYGVMGKLWSEFEKYKKEKRKDERCPQTLDSSYFWSVKLTTFGNDFAVATGANWAYSGESNKFNIQKWAIN</sequence>
<organism evidence="1 2">
    <name type="scientific">Desulfocapsa sulfexigens (strain DSM 10523 / SB164P1)</name>
    <dbReference type="NCBI Taxonomy" id="1167006"/>
    <lineage>
        <taxon>Bacteria</taxon>
        <taxon>Pseudomonadati</taxon>
        <taxon>Thermodesulfobacteriota</taxon>
        <taxon>Desulfobulbia</taxon>
        <taxon>Desulfobulbales</taxon>
        <taxon>Desulfocapsaceae</taxon>
        <taxon>Desulfocapsa</taxon>
    </lineage>
</organism>
<dbReference type="AlphaFoldDB" id="M1P5K6"/>
<dbReference type="Pfam" id="PF14337">
    <property type="entry name" value="Abi_alpha"/>
    <property type="match status" value="1"/>
</dbReference>
<dbReference type="OrthoDB" id="5329790at2"/>
<accession>M1P5K6</accession>
<name>M1P5K6_DESSD</name>
<dbReference type="Proteomes" id="UP000011721">
    <property type="component" value="Chromosome"/>
</dbReference>
<dbReference type="STRING" id="1167006.UWK_02237"/>
<dbReference type="EMBL" id="CP003985">
    <property type="protein sequence ID" value="AGF78778.1"/>
    <property type="molecule type" value="Genomic_DNA"/>
</dbReference>
<evidence type="ECO:0000313" key="2">
    <source>
        <dbReference type="Proteomes" id="UP000011721"/>
    </source>
</evidence>
<dbReference type="Gene3D" id="3.30.110.190">
    <property type="match status" value="1"/>
</dbReference>
<keyword evidence="2" id="KW-1185">Reference proteome</keyword>
<gene>
    <name evidence="1" type="ordered locus">UWK_02237</name>
</gene>
<protein>
    <recommendedName>
        <fullName evidence="3">DUF4393 domain-containing protein</fullName>
    </recommendedName>
</protein>
<dbReference type="HOGENOM" id="CLU_086036_1_0_7"/>
<proteinExistence type="predicted"/>
<dbReference type="eggNOG" id="ENOG503350B">
    <property type="taxonomic scope" value="Bacteria"/>
</dbReference>
<dbReference type="KEGG" id="dsf:UWK_02237"/>
<evidence type="ECO:0008006" key="3">
    <source>
        <dbReference type="Google" id="ProtNLM"/>
    </source>
</evidence>